<gene>
    <name evidence="27" type="primary">LOC103253421</name>
</gene>
<keyword evidence="10" id="KW-0130">Cell adhesion</keyword>
<evidence type="ECO:0000256" key="10">
    <source>
        <dbReference type="ARBA" id="ARBA00022889"/>
    </source>
</evidence>
<evidence type="ECO:0000256" key="19">
    <source>
        <dbReference type="ARBA" id="ARBA00023198"/>
    </source>
</evidence>
<dbReference type="GO" id="GO:0002376">
    <property type="term" value="P:immune system process"/>
    <property type="evidence" value="ECO:0007669"/>
    <property type="project" value="UniProtKB-KW"/>
</dbReference>
<keyword evidence="12" id="KW-1133">Transmembrane helix</keyword>
<evidence type="ECO:0000259" key="25">
    <source>
        <dbReference type="PROSITE" id="PS50041"/>
    </source>
</evidence>
<evidence type="ECO:0000256" key="24">
    <source>
        <dbReference type="ARBA" id="ARBA00041771"/>
    </source>
</evidence>
<keyword evidence="15" id="KW-0564">Palmitate</keyword>
<sequence>PCPQDWFWHEENCYLFSSDPFNWEKSQKNCLSLDAQLLKINSTADLDFIQKVISHSSSAFWMGLSKRKPNNTWLWEDGSPLMPQLFRLQGAVSQKYPSGTCAYIQRGAVFGENCALVAFSVCQKKANLLKAY</sequence>
<evidence type="ECO:0000256" key="5">
    <source>
        <dbReference type="ARBA" id="ARBA00022475"/>
    </source>
</evidence>
<keyword evidence="26" id="KW-1185">Reference proteome</keyword>
<dbReference type="GO" id="GO:0042157">
    <property type="term" value="P:lipoprotein metabolic process"/>
    <property type="evidence" value="ECO:0007669"/>
    <property type="project" value="TreeGrafter"/>
</dbReference>
<dbReference type="GO" id="GO:0006954">
    <property type="term" value="P:inflammatory response"/>
    <property type="evidence" value="ECO:0007669"/>
    <property type="project" value="UniProtKB-KW"/>
</dbReference>
<dbReference type="Gene3D" id="3.10.100.10">
    <property type="entry name" value="Mannose-Binding Protein A, subunit A"/>
    <property type="match status" value="1"/>
</dbReference>
<evidence type="ECO:0000256" key="15">
    <source>
        <dbReference type="ARBA" id="ARBA00023139"/>
    </source>
</evidence>
<dbReference type="InterPro" id="IPR033992">
    <property type="entry name" value="NKR-like_CTLD"/>
</dbReference>
<evidence type="ECO:0000256" key="1">
    <source>
        <dbReference type="ARBA" id="ARBA00004193"/>
    </source>
</evidence>
<dbReference type="OrthoDB" id="6133475at2759"/>
<reference evidence="27" key="1">
    <citation type="submission" date="2025-08" db="UniProtKB">
        <authorList>
            <consortium name="RefSeq"/>
        </authorList>
    </citation>
    <scope>IDENTIFICATION</scope>
</reference>
<accession>A0A1U7T7V1</accession>
<dbReference type="KEGG" id="csyr:103253421"/>
<evidence type="ECO:0000256" key="3">
    <source>
        <dbReference type="ARBA" id="ARBA00004401"/>
    </source>
</evidence>
<evidence type="ECO:0000256" key="6">
    <source>
        <dbReference type="ARBA" id="ARBA00022525"/>
    </source>
</evidence>
<keyword evidence="19" id="KW-0395">Inflammatory response</keyword>
<evidence type="ECO:0000256" key="7">
    <source>
        <dbReference type="ARBA" id="ARBA00022692"/>
    </source>
</evidence>
<dbReference type="GO" id="GO:0005041">
    <property type="term" value="F:low-density lipoprotein particle receptor activity"/>
    <property type="evidence" value="ECO:0007669"/>
    <property type="project" value="TreeGrafter"/>
</dbReference>
<keyword evidence="7" id="KW-0812">Transmembrane</keyword>
<keyword evidence="17" id="KW-0675">Receptor</keyword>
<evidence type="ECO:0000256" key="2">
    <source>
        <dbReference type="ARBA" id="ARBA00004285"/>
    </source>
</evidence>
<evidence type="ECO:0000256" key="8">
    <source>
        <dbReference type="ARBA" id="ARBA00022734"/>
    </source>
</evidence>
<keyword evidence="8" id="KW-0430">Lectin</keyword>
<dbReference type="Proteomes" id="UP000189704">
    <property type="component" value="Unplaced"/>
</dbReference>
<evidence type="ECO:0000256" key="14">
    <source>
        <dbReference type="ARBA" id="ARBA00023136"/>
    </source>
</evidence>
<keyword evidence="5" id="KW-1003">Cell membrane</keyword>
<evidence type="ECO:0000256" key="21">
    <source>
        <dbReference type="ARBA" id="ARBA00038751"/>
    </source>
</evidence>
<evidence type="ECO:0000256" key="16">
    <source>
        <dbReference type="ARBA" id="ARBA00023157"/>
    </source>
</evidence>
<keyword evidence="11" id="KW-0735">Signal-anchor</keyword>
<dbReference type="GO" id="GO:0043235">
    <property type="term" value="C:receptor complex"/>
    <property type="evidence" value="ECO:0007669"/>
    <property type="project" value="TreeGrafter"/>
</dbReference>
<comment type="subunit">
    <text evidence="21">Homodimer; disulfide-linked. May form a hexamer composed of 3 homodimers. Interacts with HSP70.</text>
</comment>
<keyword evidence="14" id="KW-0472">Membrane</keyword>
<keyword evidence="13" id="KW-0175">Coiled coil</keyword>
<dbReference type="InterPro" id="IPR016187">
    <property type="entry name" value="CTDL_fold"/>
</dbReference>
<dbReference type="RefSeq" id="XP_008049931.1">
    <property type="nucleotide sequence ID" value="XM_008051740.1"/>
</dbReference>
<dbReference type="FunFam" id="3.10.100.10:FF:000079">
    <property type="entry name" value="Oxidized low-density lipoprotein receptor 1"/>
    <property type="match status" value="1"/>
</dbReference>
<evidence type="ECO:0000256" key="20">
    <source>
        <dbReference type="ARBA" id="ARBA00023288"/>
    </source>
</evidence>
<dbReference type="PANTHER" id="PTHR47298">
    <property type="entry name" value="OXIDIZED LOW-DENSITY LIPOPROTEIN RECEPTOR 1"/>
    <property type="match status" value="1"/>
</dbReference>
<dbReference type="InterPro" id="IPR016186">
    <property type="entry name" value="C-type_lectin-like/link_sf"/>
</dbReference>
<dbReference type="SUPFAM" id="SSF56436">
    <property type="entry name" value="C-type lectin-like"/>
    <property type="match status" value="1"/>
</dbReference>
<comment type="subcellular location">
    <subcellularLocation>
        <location evidence="1">Cell membrane</location>
        <topology evidence="1">Lipid-anchor</topology>
    </subcellularLocation>
    <subcellularLocation>
        <location evidence="3">Cell membrane</location>
        <topology evidence="3">Single-pass type II membrane protein</topology>
    </subcellularLocation>
    <subcellularLocation>
        <location evidence="2">Membrane raft</location>
    </subcellularLocation>
    <subcellularLocation>
        <location evidence="4">Secreted</location>
    </subcellularLocation>
</comment>
<dbReference type="Pfam" id="PF00059">
    <property type="entry name" value="Lectin_C"/>
    <property type="match status" value="1"/>
</dbReference>
<keyword evidence="16" id="KW-1015">Disulfide bond</keyword>
<dbReference type="GO" id="GO:0005886">
    <property type="term" value="C:plasma membrane"/>
    <property type="evidence" value="ECO:0007669"/>
    <property type="project" value="UniProtKB-SubCell"/>
</dbReference>
<dbReference type="InterPro" id="IPR052332">
    <property type="entry name" value="OxLDL_rcpt1-like"/>
</dbReference>
<evidence type="ECO:0000256" key="23">
    <source>
        <dbReference type="ARBA" id="ARBA00041686"/>
    </source>
</evidence>
<proteinExistence type="predicted"/>
<feature type="non-terminal residue" evidence="27">
    <location>
        <position position="1"/>
    </location>
</feature>
<dbReference type="GeneID" id="103253421"/>
<dbReference type="GO" id="GO:0030246">
    <property type="term" value="F:carbohydrate binding"/>
    <property type="evidence" value="ECO:0007669"/>
    <property type="project" value="UniProtKB-KW"/>
</dbReference>
<feature type="domain" description="C-type lectin" evidence="25">
    <location>
        <begin position="9"/>
        <end position="123"/>
    </location>
</feature>
<evidence type="ECO:0000256" key="13">
    <source>
        <dbReference type="ARBA" id="ARBA00023054"/>
    </source>
</evidence>
<evidence type="ECO:0000256" key="17">
    <source>
        <dbReference type="ARBA" id="ARBA00023170"/>
    </source>
</evidence>
<dbReference type="PROSITE" id="PS50041">
    <property type="entry name" value="C_TYPE_LECTIN_2"/>
    <property type="match status" value="1"/>
</dbReference>
<dbReference type="PANTHER" id="PTHR47298:SF1">
    <property type="entry name" value="OXIDIZED LOW-DENSITY LIPOPROTEIN RECEPTOR 1"/>
    <property type="match status" value="1"/>
</dbReference>
<evidence type="ECO:0000256" key="11">
    <source>
        <dbReference type="ARBA" id="ARBA00022968"/>
    </source>
</evidence>
<dbReference type="STRING" id="1868482.ENSTSYP00000004884"/>
<dbReference type="AlphaFoldDB" id="A0A1U7T7V1"/>
<evidence type="ECO:0000256" key="9">
    <source>
        <dbReference type="ARBA" id="ARBA00022859"/>
    </source>
</evidence>
<keyword evidence="18" id="KW-0325">Glycoprotein</keyword>
<keyword evidence="9" id="KW-0391">Immunity</keyword>
<dbReference type="GO" id="GO:0005576">
    <property type="term" value="C:extracellular region"/>
    <property type="evidence" value="ECO:0007669"/>
    <property type="project" value="UniProtKB-SubCell"/>
</dbReference>
<dbReference type="GO" id="GO:0007159">
    <property type="term" value="P:leukocyte cell-cell adhesion"/>
    <property type="evidence" value="ECO:0007669"/>
    <property type="project" value="TreeGrafter"/>
</dbReference>
<name>A0A1U7T7V1_CARSF</name>
<protein>
    <recommendedName>
        <fullName evidence="22">Oxidized low-density lipoprotein receptor 1</fullName>
    </recommendedName>
    <alternativeName>
        <fullName evidence="23">Lectin-like oxidized LDL receptor 1</fullName>
    </alternativeName>
    <alternativeName>
        <fullName evidence="24">Lectin-type oxidized LDL receptor 1</fullName>
    </alternativeName>
</protein>
<keyword evidence="20" id="KW-0449">Lipoprotein</keyword>
<dbReference type="GO" id="GO:0045121">
    <property type="term" value="C:membrane raft"/>
    <property type="evidence" value="ECO:0007669"/>
    <property type="project" value="UniProtKB-SubCell"/>
</dbReference>
<evidence type="ECO:0000256" key="18">
    <source>
        <dbReference type="ARBA" id="ARBA00023180"/>
    </source>
</evidence>
<dbReference type="SMART" id="SM00034">
    <property type="entry name" value="CLECT"/>
    <property type="match status" value="1"/>
</dbReference>
<organism evidence="26 27">
    <name type="scientific">Carlito syrichta</name>
    <name type="common">Philippine tarsier</name>
    <name type="synonym">Tarsius syrichta</name>
    <dbReference type="NCBI Taxonomy" id="1868482"/>
    <lineage>
        <taxon>Eukaryota</taxon>
        <taxon>Metazoa</taxon>
        <taxon>Chordata</taxon>
        <taxon>Craniata</taxon>
        <taxon>Vertebrata</taxon>
        <taxon>Euteleostomi</taxon>
        <taxon>Mammalia</taxon>
        <taxon>Eutheria</taxon>
        <taxon>Euarchontoglires</taxon>
        <taxon>Primates</taxon>
        <taxon>Haplorrhini</taxon>
        <taxon>Tarsiiformes</taxon>
        <taxon>Tarsiidae</taxon>
        <taxon>Carlito</taxon>
    </lineage>
</organism>
<dbReference type="CDD" id="cd03593">
    <property type="entry name" value="CLECT_NK_receptors_like"/>
    <property type="match status" value="1"/>
</dbReference>
<evidence type="ECO:0000313" key="27">
    <source>
        <dbReference type="RefSeq" id="XP_008049931.1"/>
    </source>
</evidence>
<dbReference type="InterPro" id="IPR001304">
    <property type="entry name" value="C-type_lectin-like"/>
</dbReference>
<evidence type="ECO:0000256" key="22">
    <source>
        <dbReference type="ARBA" id="ARBA00041191"/>
    </source>
</evidence>
<keyword evidence="6" id="KW-0964">Secreted</keyword>
<evidence type="ECO:0000313" key="26">
    <source>
        <dbReference type="Proteomes" id="UP000189704"/>
    </source>
</evidence>
<evidence type="ECO:0000256" key="12">
    <source>
        <dbReference type="ARBA" id="ARBA00022989"/>
    </source>
</evidence>
<evidence type="ECO:0000256" key="4">
    <source>
        <dbReference type="ARBA" id="ARBA00004613"/>
    </source>
</evidence>